<accession>M5FXQ7</accession>
<dbReference type="EMBL" id="JH795861">
    <property type="protein sequence ID" value="EJU02816.1"/>
    <property type="molecule type" value="Genomic_DNA"/>
</dbReference>
<keyword evidence="2" id="KW-1185">Reference proteome</keyword>
<dbReference type="GeneID" id="63683417"/>
<dbReference type="AlphaFoldDB" id="M5FXQ7"/>
<dbReference type="RefSeq" id="XP_040629710.1">
    <property type="nucleotide sequence ID" value="XM_040768355.1"/>
</dbReference>
<evidence type="ECO:0000313" key="2">
    <source>
        <dbReference type="Proteomes" id="UP000030653"/>
    </source>
</evidence>
<dbReference type="OrthoDB" id="3360807at2759"/>
<sequence length="192" mass="20523">MSVIFTGIIGCQSWHPSVAGSHSWTCTAAILLPAHAAVPLMITEEELQGVLCYFPPPGAAVPPEEGVYFASAKMASATPALVMGEDIQGLEVEYELDTLVLLPQAFKQFEVALTITVIGCPCNIVNQMFDLKAQPYIFNGKQVACFGCYFSEEGHFARKVPTINQTALLSITGLLMGTALPQEGSPEGQLSL</sequence>
<organism evidence="1 2">
    <name type="scientific">Dacryopinax primogenitus (strain DJM 731)</name>
    <name type="common">Brown rot fungus</name>
    <dbReference type="NCBI Taxonomy" id="1858805"/>
    <lineage>
        <taxon>Eukaryota</taxon>
        <taxon>Fungi</taxon>
        <taxon>Dikarya</taxon>
        <taxon>Basidiomycota</taxon>
        <taxon>Agaricomycotina</taxon>
        <taxon>Dacrymycetes</taxon>
        <taxon>Dacrymycetales</taxon>
        <taxon>Dacrymycetaceae</taxon>
        <taxon>Dacryopinax</taxon>
    </lineage>
</organism>
<reference evidence="1 2" key="1">
    <citation type="journal article" date="2012" name="Science">
        <title>The Paleozoic origin of enzymatic lignin decomposition reconstructed from 31 fungal genomes.</title>
        <authorList>
            <person name="Floudas D."/>
            <person name="Binder M."/>
            <person name="Riley R."/>
            <person name="Barry K."/>
            <person name="Blanchette R.A."/>
            <person name="Henrissat B."/>
            <person name="Martinez A.T."/>
            <person name="Otillar R."/>
            <person name="Spatafora J.W."/>
            <person name="Yadav J.S."/>
            <person name="Aerts A."/>
            <person name="Benoit I."/>
            <person name="Boyd A."/>
            <person name="Carlson A."/>
            <person name="Copeland A."/>
            <person name="Coutinho P.M."/>
            <person name="de Vries R.P."/>
            <person name="Ferreira P."/>
            <person name="Findley K."/>
            <person name="Foster B."/>
            <person name="Gaskell J."/>
            <person name="Glotzer D."/>
            <person name="Gorecki P."/>
            <person name="Heitman J."/>
            <person name="Hesse C."/>
            <person name="Hori C."/>
            <person name="Igarashi K."/>
            <person name="Jurgens J.A."/>
            <person name="Kallen N."/>
            <person name="Kersten P."/>
            <person name="Kohler A."/>
            <person name="Kuees U."/>
            <person name="Kumar T.K.A."/>
            <person name="Kuo A."/>
            <person name="LaButti K."/>
            <person name="Larrondo L.F."/>
            <person name="Lindquist E."/>
            <person name="Ling A."/>
            <person name="Lombard V."/>
            <person name="Lucas S."/>
            <person name="Lundell T."/>
            <person name="Martin R."/>
            <person name="McLaughlin D.J."/>
            <person name="Morgenstern I."/>
            <person name="Morin E."/>
            <person name="Murat C."/>
            <person name="Nagy L.G."/>
            <person name="Nolan M."/>
            <person name="Ohm R.A."/>
            <person name="Patyshakuliyeva A."/>
            <person name="Rokas A."/>
            <person name="Ruiz-Duenas F.J."/>
            <person name="Sabat G."/>
            <person name="Salamov A."/>
            <person name="Samejima M."/>
            <person name="Schmutz J."/>
            <person name="Slot J.C."/>
            <person name="St John F."/>
            <person name="Stenlid J."/>
            <person name="Sun H."/>
            <person name="Sun S."/>
            <person name="Syed K."/>
            <person name="Tsang A."/>
            <person name="Wiebenga A."/>
            <person name="Young D."/>
            <person name="Pisabarro A."/>
            <person name="Eastwood D.C."/>
            <person name="Martin F."/>
            <person name="Cullen D."/>
            <person name="Grigoriev I.V."/>
            <person name="Hibbett D.S."/>
        </authorList>
    </citation>
    <scope>NUCLEOTIDE SEQUENCE [LARGE SCALE GENOMIC DNA]</scope>
    <source>
        <strain evidence="1 2">DJM-731 SS1</strain>
    </source>
</reference>
<proteinExistence type="predicted"/>
<dbReference type="HOGENOM" id="CLU_1415118_0_0_1"/>
<name>M5FXQ7_DACPD</name>
<protein>
    <submittedName>
        <fullName evidence="1">Uncharacterized protein</fullName>
    </submittedName>
</protein>
<gene>
    <name evidence="1" type="ORF">DACRYDRAFT_106868</name>
</gene>
<dbReference type="Proteomes" id="UP000030653">
    <property type="component" value="Unassembled WGS sequence"/>
</dbReference>
<evidence type="ECO:0000313" key="1">
    <source>
        <dbReference type="EMBL" id="EJU02816.1"/>
    </source>
</evidence>